<dbReference type="GO" id="GO:0016301">
    <property type="term" value="F:kinase activity"/>
    <property type="evidence" value="ECO:0007669"/>
    <property type="project" value="UniProtKB-KW"/>
</dbReference>
<dbReference type="InterPro" id="IPR036390">
    <property type="entry name" value="WH_DNA-bd_sf"/>
</dbReference>
<dbReference type="EMBL" id="LT598496">
    <property type="protein sequence ID" value="SBV25343.1"/>
    <property type="molecule type" value="Genomic_DNA"/>
</dbReference>
<keyword evidence="2" id="KW-0418">Kinase</keyword>
<dbReference type="Pfam" id="PF00480">
    <property type="entry name" value="ROK"/>
    <property type="match status" value="1"/>
</dbReference>
<proteinExistence type="inferred from homology"/>
<reference evidence="3" key="1">
    <citation type="submission" date="2016-06" db="EMBL/GenBank/DDBJ databases">
        <authorList>
            <person name="Varghese N."/>
        </authorList>
    </citation>
    <scope>NUCLEOTIDE SEQUENCE [LARGE SCALE GENOMIC DNA]</scope>
    <source>
        <strain evidence="3">DSM 45344</strain>
    </source>
</reference>
<comment type="similarity">
    <text evidence="1">Belongs to the ROK (NagC/XylR) family.</text>
</comment>
<dbReference type="InterPro" id="IPR043129">
    <property type="entry name" value="ATPase_NBD"/>
</dbReference>
<organism evidence="2 3">
    <name type="scientific">Micromonospora krabiensis</name>
    <dbReference type="NCBI Taxonomy" id="307121"/>
    <lineage>
        <taxon>Bacteria</taxon>
        <taxon>Bacillati</taxon>
        <taxon>Actinomycetota</taxon>
        <taxon>Actinomycetes</taxon>
        <taxon>Micromonosporales</taxon>
        <taxon>Micromonosporaceae</taxon>
        <taxon>Micromonospora</taxon>
    </lineage>
</organism>
<evidence type="ECO:0000313" key="2">
    <source>
        <dbReference type="EMBL" id="SBV25343.1"/>
    </source>
</evidence>
<accession>A0A1C3MYD1</accession>
<dbReference type="PATRIC" id="fig|307121.4.peg.839"/>
<dbReference type="RefSeq" id="WP_091588624.1">
    <property type="nucleotide sequence ID" value="NZ_JBHRWG010000007.1"/>
</dbReference>
<name>A0A1C3MYD1_9ACTN</name>
<dbReference type="AlphaFoldDB" id="A0A1C3MYD1"/>
<keyword evidence="2" id="KW-0808">Transferase</keyword>
<dbReference type="SUPFAM" id="SSF46785">
    <property type="entry name" value="Winged helix' DNA-binding domain"/>
    <property type="match status" value="1"/>
</dbReference>
<dbReference type="InterPro" id="IPR036388">
    <property type="entry name" value="WH-like_DNA-bd_sf"/>
</dbReference>
<dbReference type="SUPFAM" id="SSF53067">
    <property type="entry name" value="Actin-like ATPase domain"/>
    <property type="match status" value="1"/>
</dbReference>
<sequence length="382" mass="39442">MDAAKPSSELVRSLTDEHVLRAFLRHRRLTRAELATLTGISKPTAGESVRRLTERGLVVDTGERTPGGRGRGRVGSYYALTPDAGTALAVSIAPEGVGAERVDAYGQVLARAERTVSRPARPTDVATALRAALADLGPAAPGTPRLAVVSAADPVHRSTGRLIHLPDAPFLVGELDPVGILTPHVTGPVVVDNDVNWAAQAERAHGAAEGLDHFAYLHLGEGLGCAIVTDGEVRRGHHGIAGEIAHLVTTGPAGEAIPFIEVFGRLGLRRDASTAIDVARLLAAATPPGPVRDAVVAAVDGVLAAIVALGDPELVVVGGSWGPALVEAIRTASARSRRPVPVRAADLTDEPSLAGARDHALASLRAAIVATAHQPPPPTQTH</sequence>
<dbReference type="PANTHER" id="PTHR18964:SF149">
    <property type="entry name" value="BIFUNCTIONAL UDP-N-ACETYLGLUCOSAMINE 2-EPIMERASE_N-ACETYLMANNOSAMINE KINASE"/>
    <property type="match status" value="1"/>
</dbReference>
<dbReference type="Gene3D" id="1.10.10.10">
    <property type="entry name" value="Winged helix-like DNA-binding domain superfamily/Winged helix DNA-binding domain"/>
    <property type="match status" value="1"/>
</dbReference>
<evidence type="ECO:0000313" key="3">
    <source>
        <dbReference type="Proteomes" id="UP000199393"/>
    </source>
</evidence>
<dbReference type="Pfam" id="PF13412">
    <property type="entry name" value="HTH_24"/>
    <property type="match status" value="1"/>
</dbReference>
<dbReference type="InterPro" id="IPR000600">
    <property type="entry name" value="ROK"/>
</dbReference>
<gene>
    <name evidence="2" type="ORF">GA0070620_0816</name>
</gene>
<dbReference type="OrthoDB" id="3189808at2"/>
<dbReference type="Gene3D" id="3.30.420.40">
    <property type="match status" value="2"/>
</dbReference>
<evidence type="ECO:0000256" key="1">
    <source>
        <dbReference type="ARBA" id="ARBA00006479"/>
    </source>
</evidence>
<keyword evidence="3" id="KW-1185">Reference proteome</keyword>
<dbReference type="STRING" id="307121.GA0070620_0816"/>
<protein>
    <submittedName>
        <fullName evidence="2">Sugar kinase of the NBD/HSP70 family, may contain an N-terminal HTH domain</fullName>
    </submittedName>
</protein>
<dbReference type="PANTHER" id="PTHR18964">
    <property type="entry name" value="ROK (REPRESSOR, ORF, KINASE) FAMILY"/>
    <property type="match status" value="1"/>
</dbReference>
<dbReference type="Proteomes" id="UP000199393">
    <property type="component" value="Chromosome I"/>
</dbReference>